<dbReference type="GO" id="GO:0008658">
    <property type="term" value="F:penicillin binding"/>
    <property type="evidence" value="ECO:0007669"/>
    <property type="project" value="InterPro"/>
</dbReference>
<dbReference type="PANTHER" id="PTHR30627">
    <property type="entry name" value="PEPTIDOGLYCAN D,D-TRANSPEPTIDASE"/>
    <property type="match status" value="1"/>
</dbReference>
<dbReference type="InterPro" id="IPR001460">
    <property type="entry name" value="PCN-bd_Tpept"/>
</dbReference>
<dbReference type="Gene3D" id="3.90.1310.10">
    <property type="entry name" value="Penicillin-binding protein 2a (Domain 2)"/>
    <property type="match status" value="1"/>
</dbReference>
<proteinExistence type="predicted"/>
<evidence type="ECO:0008006" key="6">
    <source>
        <dbReference type="Google" id="ProtNLM"/>
    </source>
</evidence>
<accession>A0A895XT00</accession>
<evidence type="ECO:0000259" key="2">
    <source>
        <dbReference type="Pfam" id="PF00905"/>
    </source>
</evidence>
<keyword evidence="5" id="KW-1185">Reference proteome</keyword>
<dbReference type="InterPro" id="IPR012338">
    <property type="entry name" value="Beta-lactam/transpept-like"/>
</dbReference>
<dbReference type="RefSeq" id="WP_213171678.1">
    <property type="nucleotide sequence ID" value="NZ_CP070496.1"/>
</dbReference>
<dbReference type="Gene3D" id="3.40.710.10">
    <property type="entry name" value="DD-peptidase/beta-lactamase superfamily"/>
    <property type="match status" value="1"/>
</dbReference>
<dbReference type="GO" id="GO:0005886">
    <property type="term" value="C:plasma membrane"/>
    <property type="evidence" value="ECO:0007669"/>
    <property type="project" value="TreeGrafter"/>
</dbReference>
<dbReference type="PANTHER" id="PTHR30627:SF24">
    <property type="entry name" value="PENICILLIN-BINDING PROTEIN 4B"/>
    <property type="match status" value="1"/>
</dbReference>
<evidence type="ECO:0000313" key="5">
    <source>
        <dbReference type="Proteomes" id="UP000662939"/>
    </source>
</evidence>
<protein>
    <recommendedName>
        <fullName evidence="6">Penicillin-binding protein 2</fullName>
    </recommendedName>
</protein>
<gene>
    <name evidence="4" type="ORF">JQS30_01680</name>
</gene>
<evidence type="ECO:0000256" key="1">
    <source>
        <dbReference type="SAM" id="MobiDB-lite"/>
    </source>
</evidence>
<dbReference type="EMBL" id="CP070496">
    <property type="protein sequence ID" value="QSB05666.1"/>
    <property type="molecule type" value="Genomic_DNA"/>
</dbReference>
<evidence type="ECO:0000259" key="3">
    <source>
        <dbReference type="Pfam" id="PF21922"/>
    </source>
</evidence>
<dbReference type="Pfam" id="PF21922">
    <property type="entry name" value="PBP_dimer_2"/>
    <property type="match status" value="1"/>
</dbReference>
<dbReference type="KEGG" id="nav:JQS30_01680"/>
<dbReference type="Pfam" id="PF00905">
    <property type="entry name" value="Transpeptidase"/>
    <property type="match status" value="1"/>
</dbReference>
<dbReference type="Proteomes" id="UP000662939">
    <property type="component" value="Chromosome"/>
</dbReference>
<feature type="compositionally biased region" description="Polar residues" evidence="1">
    <location>
        <begin position="373"/>
        <end position="384"/>
    </location>
</feature>
<sequence length="486" mass="52554">MNRALRRMAIVVLAMFALLLAQVTRVQFIDHDFYANNQYNGRVLIDQYSVPRGSIYAGDTLIAHSVDVGGSQLRYQREYPESSTYANITGFISPTIGMNNLEQAENPVLTGEDSRFFFQRVRDTFTGEETLGGDLILSIDPDVHQAAYQALADSGVRGGIVMMEPQTGAVVAQASYPSWDPNEVASNDSAVAQEAWDALNDDDADPGVDRTRSNHAAPGSTFKTVVSAALIRELGFEADTMVPAGNRYEPPNTQHVITNASDQCPESELPLREAFARSCNTTFAQLCVDQLEPDQLRGMARDLGMGEEFATPLPTVASDLGDIDDPALRAQSCIGQQDVRMTVMQNAMIAATVANDGQRMEPNTVSEVRDSEGNTMDRQSSSRAGQVLTAAESQQMELIMRAVVEDGTGTNAAIDSHVVGGKTGTAENTDSDGNRRPNHGWFIGWAQDSDDSPAIAIAVYLANYGENASSEAADIAGDLMERYLTD</sequence>
<dbReference type="InterPro" id="IPR054120">
    <property type="entry name" value="PBPA_dimer"/>
</dbReference>
<dbReference type="InterPro" id="IPR050515">
    <property type="entry name" value="Beta-lactam/transpept"/>
</dbReference>
<feature type="region of interest" description="Disordered" evidence="1">
    <location>
        <begin position="359"/>
        <end position="385"/>
    </location>
</feature>
<dbReference type="GO" id="GO:0071972">
    <property type="term" value="F:peptidoglycan L,D-transpeptidase activity"/>
    <property type="evidence" value="ECO:0007669"/>
    <property type="project" value="TreeGrafter"/>
</dbReference>
<dbReference type="GO" id="GO:0071555">
    <property type="term" value="P:cell wall organization"/>
    <property type="evidence" value="ECO:0007669"/>
    <property type="project" value="TreeGrafter"/>
</dbReference>
<dbReference type="AlphaFoldDB" id="A0A895XT00"/>
<dbReference type="SUPFAM" id="SSF56601">
    <property type="entry name" value="beta-lactamase/transpeptidase-like"/>
    <property type="match status" value="1"/>
</dbReference>
<feature type="domain" description="Penicillin-binding protein transpeptidase" evidence="2">
    <location>
        <begin position="158"/>
        <end position="481"/>
    </location>
</feature>
<evidence type="ECO:0000313" key="4">
    <source>
        <dbReference type="EMBL" id="QSB05666.1"/>
    </source>
</evidence>
<name>A0A895XT00_9ACTN</name>
<reference evidence="4" key="1">
    <citation type="submission" date="2021-02" db="EMBL/GenBank/DDBJ databases">
        <title>Natronoglycomyces albus gen. nov., sp. nov, a haloalkaliphilic actinobacterium from a soda solonchak soil.</title>
        <authorList>
            <person name="Sorokin D.Y."/>
            <person name="Khijniak T.V."/>
            <person name="Zakharycheva A.P."/>
            <person name="Boueva O.V."/>
            <person name="Ariskina E.V."/>
            <person name="Hahnke R.L."/>
            <person name="Bunk B."/>
            <person name="Sproer C."/>
            <person name="Schumann P."/>
            <person name="Evtushenko L.I."/>
            <person name="Kublanov I.V."/>
        </authorList>
    </citation>
    <scope>NUCLEOTIDE SEQUENCE</scope>
    <source>
        <strain evidence="4">DSM 106290</strain>
    </source>
</reference>
<organism evidence="4 5">
    <name type="scientific">Natronoglycomyces albus</name>
    <dbReference type="NCBI Taxonomy" id="2811108"/>
    <lineage>
        <taxon>Bacteria</taxon>
        <taxon>Bacillati</taxon>
        <taxon>Actinomycetota</taxon>
        <taxon>Actinomycetes</taxon>
        <taxon>Glycomycetales</taxon>
        <taxon>Glycomycetaceae</taxon>
        <taxon>Natronoglycomyces</taxon>
    </lineage>
</organism>
<feature type="domain" description="Penicillin binding protein A dimerisation" evidence="3">
    <location>
        <begin position="52"/>
        <end position="134"/>
    </location>
</feature>